<name>A0A9D2WR89_9FIRM</name>
<protein>
    <recommendedName>
        <fullName evidence="2">Anti-sigma-W factor RsiW</fullName>
    </recommendedName>
</protein>
<evidence type="ECO:0000259" key="4">
    <source>
        <dbReference type="Pfam" id="PF13490"/>
    </source>
</evidence>
<dbReference type="Gene3D" id="1.10.10.1320">
    <property type="entry name" value="Anti-sigma factor, zinc-finger domain"/>
    <property type="match status" value="1"/>
</dbReference>
<dbReference type="InterPro" id="IPR027383">
    <property type="entry name" value="Znf_put"/>
</dbReference>
<keyword evidence="3" id="KW-0472">Membrane</keyword>
<sequence length="368" mass="40342">MCYEEGILQAYIDNEVSIKQRQEINQHLAQCAKCRDVLEELQLNNNFVNLCMNRSLADLPGVSPALTTGLRGNILNKFKRSLNTMKLYKKLIATAAMAAVMFTAFSFPAVRSMAGEFLTVFRMEKVQTITVNPEDLEQLERTVNEGTGNVNIDNFGRVEVIGKQEAVPVTLDQAEEAVDFAVKLPQPTGYNEPELQKITGSTVNFTLDVTSVNSLLQSLGSTELLPKSLDGQTFTMQMPTAITAKYRSGSDVLNVIQARSPEMKVPSGVDVLAIRDALLNVPVLPENLRNQLLAVDDWQHTVLIPDMDGTSRDVIVNGSQGVFMDGSTRSDNLAPVSLLVWQSNGVVYTISGTNLDEQLALSIAGQMK</sequence>
<dbReference type="OrthoDB" id="2079550at2"/>
<dbReference type="AlphaFoldDB" id="A0A9D2WR89"/>
<keyword evidence="6" id="KW-1185">Reference proteome</keyword>
<dbReference type="RefSeq" id="WP_161821917.1">
    <property type="nucleotide sequence ID" value="NZ_LSRS01000003.1"/>
</dbReference>
<comment type="similarity">
    <text evidence="1">Belongs to the zinc-associated anti-sigma factor (ZAS) superfamily. Anti-sigma-W factor family.</text>
</comment>
<dbReference type="Pfam" id="PF13490">
    <property type="entry name" value="zf-HC2"/>
    <property type="match status" value="1"/>
</dbReference>
<feature type="transmembrane region" description="Helical" evidence="3">
    <location>
        <begin position="87"/>
        <end position="107"/>
    </location>
</feature>
<evidence type="ECO:0000256" key="2">
    <source>
        <dbReference type="ARBA" id="ARBA00024438"/>
    </source>
</evidence>
<accession>A0A9D2WR89</accession>
<evidence type="ECO:0000313" key="6">
    <source>
        <dbReference type="Proteomes" id="UP000798488"/>
    </source>
</evidence>
<keyword evidence="3" id="KW-0812">Transmembrane</keyword>
<reference evidence="5" key="1">
    <citation type="submission" date="2016-02" db="EMBL/GenBank/DDBJ databases">
        <title>Draft Genome Sequence of Sporotomaculum syntrophicum Strain FB, a Syntrophic Benzoate Degrader.</title>
        <authorList>
            <person name="Nobu M.K."/>
            <person name="Narihiro T."/>
            <person name="Qiu Y.-L."/>
            <person name="Ohashi A."/>
            <person name="Liu W.-T."/>
            <person name="Yuji S."/>
        </authorList>
    </citation>
    <scope>NUCLEOTIDE SEQUENCE</scope>
    <source>
        <strain evidence="5">FB</strain>
    </source>
</reference>
<evidence type="ECO:0000256" key="1">
    <source>
        <dbReference type="ARBA" id="ARBA00024353"/>
    </source>
</evidence>
<dbReference type="EMBL" id="LSRS01000003">
    <property type="protein sequence ID" value="KAF1085456.1"/>
    <property type="molecule type" value="Genomic_DNA"/>
</dbReference>
<evidence type="ECO:0000313" key="5">
    <source>
        <dbReference type="EMBL" id="KAF1085456.1"/>
    </source>
</evidence>
<feature type="domain" description="Putative zinc-finger" evidence="4">
    <location>
        <begin position="8"/>
        <end position="35"/>
    </location>
</feature>
<comment type="caution">
    <text evidence="5">The sequence shown here is derived from an EMBL/GenBank/DDBJ whole genome shotgun (WGS) entry which is preliminary data.</text>
</comment>
<proteinExistence type="inferred from homology"/>
<keyword evidence="3" id="KW-1133">Transmembrane helix</keyword>
<dbReference type="InterPro" id="IPR041916">
    <property type="entry name" value="Anti_sigma_zinc_sf"/>
</dbReference>
<gene>
    <name evidence="5" type="ORF">SPSYN_01598</name>
</gene>
<dbReference type="Proteomes" id="UP000798488">
    <property type="component" value="Unassembled WGS sequence"/>
</dbReference>
<evidence type="ECO:0000256" key="3">
    <source>
        <dbReference type="SAM" id="Phobius"/>
    </source>
</evidence>
<organism evidence="5 6">
    <name type="scientific">Sporotomaculum syntrophicum</name>
    <dbReference type="NCBI Taxonomy" id="182264"/>
    <lineage>
        <taxon>Bacteria</taxon>
        <taxon>Bacillati</taxon>
        <taxon>Bacillota</taxon>
        <taxon>Clostridia</taxon>
        <taxon>Eubacteriales</taxon>
        <taxon>Desulfallaceae</taxon>
        <taxon>Sporotomaculum</taxon>
    </lineage>
</organism>